<dbReference type="HOGENOM" id="CLU_092690_0_0_5"/>
<feature type="domain" description="MOSC" evidence="1">
    <location>
        <begin position="11"/>
        <end position="158"/>
    </location>
</feature>
<dbReference type="GO" id="GO:0030151">
    <property type="term" value="F:molybdenum ion binding"/>
    <property type="evidence" value="ECO:0007669"/>
    <property type="project" value="InterPro"/>
</dbReference>
<dbReference type="PANTHER" id="PTHR36930:SF1">
    <property type="entry name" value="MOSC DOMAIN-CONTAINING PROTEIN"/>
    <property type="match status" value="1"/>
</dbReference>
<accession>G4R9U7</accession>
<dbReference type="InterPro" id="IPR005302">
    <property type="entry name" value="MoCF_Sase_C"/>
</dbReference>
<dbReference type="SUPFAM" id="SSF50800">
    <property type="entry name" value="PK beta-barrel domain-like"/>
    <property type="match status" value="1"/>
</dbReference>
<name>G4R9U7_PELHB</name>
<dbReference type="InterPro" id="IPR052716">
    <property type="entry name" value="MOSC_domain"/>
</dbReference>
<proteinExistence type="predicted"/>
<dbReference type="STRING" id="1082931.KKY_2466"/>
<keyword evidence="3" id="KW-1185">Reference proteome</keyword>
<dbReference type="PANTHER" id="PTHR36930">
    <property type="entry name" value="METAL-SULFUR CLUSTER BIOSYNTHESIS PROTEINS YUAD-RELATED"/>
    <property type="match status" value="1"/>
</dbReference>
<organism evidence="2 3">
    <name type="scientific">Pelagibacterium halotolerans (strain DSM 22347 / JCM 15775 / CGMCC 1.7692 / B2)</name>
    <dbReference type="NCBI Taxonomy" id="1082931"/>
    <lineage>
        <taxon>Bacteria</taxon>
        <taxon>Pseudomonadati</taxon>
        <taxon>Pseudomonadota</taxon>
        <taxon>Alphaproteobacteria</taxon>
        <taxon>Hyphomicrobiales</taxon>
        <taxon>Devosiaceae</taxon>
        <taxon>Pelagibacterium</taxon>
    </lineage>
</organism>
<dbReference type="Gene3D" id="2.40.33.20">
    <property type="entry name" value="PK beta-barrel domain-like"/>
    <property type="match status" value="1"/>
</dbReference>
<evidence type="ECO:0000259" key="1">
    <source>
        <dbReference type="PROSITE" id="PS51340"/>
    </source>
</evidence>
<dbReference type="PROSITE" id="PS51340">
    <property type="entry name" value="MOSC"/>
    <property type="match status" value="1"/>
</dbReference>
<dbReference type="AlphaFoldDB" id="G4R9U7"/>
<sequence>MRARAQFFQNDRYVHRHYRRARRCRRCPCGQDGQAPLPLAVDPDQPNLRQVHLVASELLDEVNEQGFEVAPGALGENITTRGIDLIGLPRGTVLAIGDVRLSVTGLRNPCSQIEKFRPGLLKLMVGKREDGTPLLRTGIMTIAVSGGSVRAGDTIEISLPAEPHSRLERV</sequence>
<protein>
    <submittedName>
        <fullName evidence="2">MOSC domain-containing protein</fullName>
    </submittedName>
</protein>
<dbReference type="PATRIC" id="fig|1082931.4.peg.2435"/>
<dbReference type="KEGG" id="phl:KKY_2466"/>
<dbReference type="InterPro" id="IPR011037">
    <property type="entry name" value="Pyrv_Knase-like_insert_dom_sf"/>
</dbReference>
<dbReference type="Proteomes" id="UP000008850">
    <property type="component" value="Chromosome"/>
</dbReference>
<dbReference type="GO" id="GO:0003824">
    <property type="term" value="F:catalytic activity"/>
    <property type="evidence" value="ECO:0007669"/>
    <property type="project" value="InterPro"/>
</dbReference>
<evidence type="ECO:0000313" key="3">
    <source>
        <dbReference type="Proteomes" id="UP000008850"/>
    </source>
</evidence>
<dbReference type="EMBL" id="CP003075">
    <property type="protein sequence ID" value="AEQ52474.1"/>
    <property type="molecule type" value="Genomic_DNA"/>
</dbReference>
<dbReference type="eggNOG" id="COG2258">
    <property type="taxonomic scope" value="Bacteria"/>
</dbReference>
<dbReference type="GO" id="GO:0030170">
    <property type="term" value="F:pyridoxal phosphate binding"/>
    <property type="evidence" value="ECO:0007669"/>
    <property type="project" value="InterPro"/>
</dbReference>
<reference evidence="2 3" key="1">
    <citation type="journal article" date="2012" name="J. Bacteriol.">
        <title>Complete genome sequence of Pelagibacterium halotolerans B2T.</title>
        <authorList>
            <person name="Huo Y.Y."/>
            <person name="Cheng H."/>
            <person name="Han X.F."/>
            <person name="Jiang X.W."/>
            <person name="Sun C."/>
            <person name="Zhang X.Q."/>
            <person name="Zhu X.F."/>
            <person name="Liu Y.F."/>
            <person name="Li P.F."/>
            <person name="Ni P.X."/>
            <person name="Wu M."/>
        </authorList>
    </citation>
    <scope>NUCLEOTIDE SEQUENCE [LARGE SCALE GENOMIC DNA]</scope>
    <source>
        <strain evidence="3">DSM 22347 / JCM 15775 / CGMCC 1.7692 / B2</strain>
    </source>
</reference>
<dbReference type="Pfam" id="PF03473">
    <property type="entry name" value="MOSC"/>
    <property type="match status" value="1"/>
</dbReference>
<evidence type="ECO:0000313" key="2">
    <source>
        <dbReference type="EMBL" id="AEQ52474.1"/>
    </source>
</evidence>
<gene>
    <name evidence="2" type="ordered locus">KKY_2466</name>
</gene>